<evidence type="ECO:0000313" key="2">
    <source>
        <dbReference type="EMBL" id="GBN98324.1"/>
    </source>
</evidence>
<dbReference type="AlphaFoldDB" id="A0A4Y2TCD8"/>
<organism evidence="2 3">
    <name type="scientific">Araneus ventricosus</name>
    <name type="common">Orbweaver spider</name>
    <name type="synonym">Epeira ventricosa</name>
    <dbReference type="NCBI Taxonomy" id="182803"/>
    <lineage>
        <taxon>Eukaryota</taxon>
        <taxon>Metazoa</taxon>
        <taxon>Ecdysozoa</taxon>
        <taxon>Arthropoda</taxon>
        <taxon>Chelicerata</taxon>
        <taxon>Arachnida</taxon>
        <taxon>Araneae</taxon>
        <taxon>Araneomorphae</taxon>
        <taxon>Entelegynae</taxon>
        <taxon>Araneoidea</taxon>
        <taxon>Araneidae</taxon>
        <taxon>Araneus</taxon>
    </lineage>
</organism>
<reference evidence="2 3" key="1">
    <citation type="journal article" date="2019" name="Sci. Rep.">
        <title>Orb-weaving spider Araneus ventricosus genome elucidates the spidroin gene catalogue.</title>
        <authorList>
            <person name="Kono N."/>
            <person name="Nakamura H."/>
            <person name="Ohtoshi R."/>
            <person name="Moran D.A.P."/>
            <person name="Shinohara A."/>
            <person name="Yoshida Y."/>
            <person name="Fujiwara M."/>
            <person name="Mori M."/>
            <person name="Tomita M."/>
            <person name="Arakawa K."/>
        </authorList>
    </citation>
    <scope>NUCLEOTIDE SEQUENCE [LARGE SCALE GENOMIC DNA]</scope>
</reference>
<proteinExistence type="predicted"/>
<comment type="caution">
    <text evidence="2">The sequence shown here is derived from an EMBL/GenBank/DDBJ whole genome shotgun (WGS) entry which is preliminary data.</text>
</comment>
<dbReference type="EMBL" id="BGPR01027648">
    <property type="protein sequence ID" value="GBN98324.1"/>
    <property type="molecule type" value="Genomic_DNA"/>
</dbReference>
<evidence type="ECO:0000313" key="3">
    <source>
        <dbReference type="Proteomes" id="UP000499080"/>
    </source>
</evidence>
<evidence type="ECO:0000256" key="1">
    <source>
        <dbReference type="SAM" id="MobiDB-lite"/>
    </source>
</evidence>
<keyword evidence="3" id="KW-1185">Reference proteome</keyword>
<protein>
    <submittedName>
        <fullName evidence="2">Uncharacterized protein</fullName>
    </submittedName>
</protein>
<name>A0A4Y2TCD8_ARAVE</name>
<sequence length="150" mass="16747">MEERHNVIFQLPNSLENTSCTKPPNFRVIQYIRVFRLHGLKKISKLLVRNQSIGQYVSVHKDSFSPPPTNRRLEEAVVDGHPCERRNPMLYMEEASGNLELSSTRGSKPDSSEYPCGPAESEVGQSLPAGVERKFGKGVPAQASSSRHLT</sequence>
<feature type="region of interest" description="Disordered" evidence="1">
    <location>
        <begin position="94"/>
        <end position="150"/>
    </location>
</feature>
<dbReference type="Proteomes" id="UP000499080">
    <property type="component" value="Unassembled WGS sequence"/>
</dbReference>
<gene>
    <name evidence="2" type="ORF">AVEN_241731_1</name>
</gene>
<accession>A0A4Y2TCD8</accession>